<reference evidence="2" key="1">
    <citation type="submission" date="2019-11" db="EMBL/GenBank/DDBJ databases">
        <authorList>
            <person name="Feng L."/>
        </authorList>
    </citation>
    <scope>NUCLEOTIDE SEQUENCE</scope>
    <source>
        <strain evidence="2">RintestinalisLFYP67</strain>
    </source>
</reference>
<dbReference type="GeneID" id="61435417"/>
<dbReference type="RefSeq" id="WP_006857535.1">
    <property type="nucleotide sequence ID" value="NZ_CACRUM010000102.1"/>
</dbReference>
<sequence length="47" mass="5473">MVLKIIMLLFCVSFIEEMDKARKKKKICDTIYWGFLMVSAAIAVWGM</sequence>
<accession>A0A6N3H965</accession>
<keyword evidence="1" id="KW-1133">Transmembrane helix</keyword>
<evidence type="ECO:0000256" key="1">
    <source>
        <dbReference type="SAM" id="Phobius"/>
    </source>
</evidence>
<keyword evidence="1" id="KW-0472">Membrane</keyword>
<evidence type="ECO:0000313" key="2">
    <source>
        <dbReference type="EMBL" id="VYU72831.1"/>
    </source>
</evidence>
<dbReference type="EMBL" id="CACRUM010000102">
    <property type="protein sequence ID" value="VYU72831.1"/>
    <property type="molecule type" value="Genomic_DNA"/>
</dbReference>
<protein>
    <submittedName>
        <fullName evidence="2">Uncharacterized protein</fullName>
    </submittedName>
</protein>
<proteinExistence type="predicted"/>
<organism evidence="2">
    <name type="scientific">Roseburia intestinalis</name>
    <dbReference type="NCBI Taxonomy" id="166486"/>
    <lineage>
        <taxon>Bacteria</taxon>
        <taxon>Bacillati</taxon>
        <taxon>Bacillota</taxon>
        <taxon>Clostridia</taxon>
        <taxon>Lachnospirales</taxon>
        <taxon>Lachnospiraceae</taxon>
        <taxon>Roseburia</taxon>
    </lineage>
</organism>
<keyword evidence="1" id="KW-0812">Transmembrane</keyword>
<gene>
    <name evidence="2" type="ORF">RILFYP67_03181</name>
</gene>
<name>A0A6N3H965_9FIRM</name>
<dbReference type="AlphaFoldDB" id="A0A6N3H965"/>
<feature type="transmembrane region" description="Helical" evidence="1">
    <location>
        <begin position="30"/>
        <end position="46"/>
    </location>
</feature>